<dbReference type="EMBL" id="BGZK01000439">
    <property type="protein sequence ID" value="GBP43627.1"/>
    <property type="molecule type" value="Genomic_DNA"/>
</dbReference>
<dbReference type="AlphaFoldDB" id="A0A4C1W0L2"/>
<protein>
    <submittedName>
        <fullName evidence="1">Uncharacterized protein</fullName>
    </submittedName>
</protein>
<keyword evidence="2" id="KW-1185">Reference proteome</keyword>
<dbReference type="Proteomes" id="UP000299102">
    <property type="component" value="Unassembled WGS sequence"/>
</dbReference>
<evidence type="ECO:0000313" key="2">
    <source>
        <dbReference type="Proteomes" id="UP000299102"/>
    </source>
</evidence>
<organism evidence="1 2">
    <name type="scientific">Eumeta variegata</name>
    <name type="common">Bagworm moth</name>
    <name type="synonym">Eumeta japonica</name>
    <dbReference type="NCBI Taxonomy" id="151549"/>
    <lineage>
        <taxon>Eukaryota</taxon>
        <taxon>Metazoa</taxon>
        <taxon>Ecdysozoa</taxon>
        <taxon>Arthropoda</taxon>
        <taxon>Hexapoda</taxon>
        <taxon>Insecta</taxon>
        <taxon>Pterygota</taxon>
        <taxon>Neoptera</taxon>
        <taxon>Endopterygota</taxon>
        <taxon>Lepidoptera</taxon>
        <taxon>Glossata</taxon>
        <taxon>Ditrysia</taxon>
        <taxon>Tineoidea</taxon>
        <taxon>Psychidae</taxon>
        <taxon>Oiketicinae</taxon>
        <taxon>Eumeta</taxon>
    </lineage>
</organism>
<evidence type="ECO:0000313" key="1">
    <source>
        <dbReference type="EMBL" id="GBP43627.1"/>
    </source>
</evidence>
<proteinExistence type="predicted"/>
<gene>
    <name evidence="1" type="ORF">EVAR_32193_1</name>
</gene>
<comment type="caution">
    <text evidence="1">The sequence shown here is derived from an EMBL/GenBank/DDBJ whole genome shotgun (WGS) entry which is preliminary data.</text>
</comment>
<sequence length="217" mass="24713">MGGRFEEGSRPIMVTYSKTEKRMESLRGETADVRQGNFLNATFLNVQACGVRCSVESEVILCDSLMTSSYTQLQALTSAISSAKTWCAVTPALAALYAGDLDCFRMVGHTSACYYIKSIQCKYCKALPFSPQRWRYKDWEVDDDCRHLSGDDERDLNVMLKRFNVIFDIWRKPVGQQTTEDPEKQLHDLPYDLTFYVQGMSNLDQRQYLSFSGVVAI</sequence>
<name>A0A4C1W0L2_EUMVA</name>
<reference evidence="1 2" key="1">
    <citation type="journal article" date="2019" name="Commun. Biol.">
        <title>The bagworm genome reveals a unique fibroin gene that provides high tensile strength.</title>
        <authorList>
            <person name="Kono N."/>
            <person name="Nakamura H."/>
            <person name="Ohtoshi R."/>
            <person name="Tomita M."/>
            <person name="Numata K."/>
            <person name="Arakawa K."/>
        </authorList>
    </citation>
    <scope>NUCLEOTIDE SEQUENCE [LARGE SCALE GENOMIC DNA]</scope>
</reference>
<accession>A0A4C1W0L2</accession>